<sequence length="745" mass="83243">MPLLLAPYNDSMRLGIGFNSYTQTMCIDGAVDAMDETMITTETLQPKITSSSKLFERLSEVIDMMDISPAATMTTGRMEVHGHMNVFNDIKIDDADISLMVSVRVMSEITSLKGSARFLPIDGMEAGSPRFSETFGDSYISGFITGGLFMNIVSFIASDLEHKDKMIEAVKKGLTGSAMDLRNICKEVAITSINHGVEVTGVTDVASILRIAGEFPALVAQDPQRTWAILIKYKANRSFIEWSRHQILKPLDYDSVASYTSKLFDNYIQYNHLSRKVQDTISQRDKYSQVDKPGAIPLELNTLLAVRSALDKEIDKIVAVVKTLTRHPELLPEIDILNANLKDGLVQNIVNEVLSAFYRPIPEEESMVQEDQRRCSTRSGRGPQQKTRKEELHTPLTSDIDSCSISSRSLIFRDETEPSTDLATRMLVPPEAWVDMLPVKNDPPTSLVSQPAKTAPAPTVNYTELQILAAICGPYDVASKLQDWVSPGENGDRLVIPLEDIKTLEENEGRRGLPPGTKTKLWFVYKYTDMPIRVFSLDYDAQSTETLEITHDGLEGAVFYTYSRLKGIQSAVSMGTAGSTLVDQQQLATRAEIGKEATDSFSEKESKEVNPNQVALAKGIHASDYSCTFQCGTLKVSPSETAFLQFENGVKFFFRNNGRFEVLDKHDEVFWSSEEAPKGRPPRLLEFCGDGILRLWNTDGQAYWTPLMKNFTRRERMLVFSSEFPYLEIDSERGQLWGAHGLQLA</sequence>
<protein>
    <recommendedName>
        <fullName evidence="4">Bulb-type lectin domain-containing protein</fullName>
    </recommendedName>
</protein>
<dbReference type="EMBL" id="PKMI01000016">
    <property type="protein sequence ID" value="RBA17648.1"/>
    <property type="molecule type" value="Genomic_DNA"/>
</dbReference>
<evidence type="ECO:0000313" key="3">
    <source>
        <dbReference type="Proteomes" id="UP000251714"/>
    </source>
</evidence>
<accession>A0A365NAN7</accession>
<dbReference type="AlphaFoldDB" id="A0A365NAN7"/>
<name>A0A365NAN7_GIBIN</name>
<comment type="caution">
    <text evidence="2">The sequence shown here is derived from an EMBL/GenBank/DDBJ whole genome shotgun (WGS) entry which is preliminary data.</text>
</comment>
<proteinExistence type="predicted"/>
<evidence type="ECO:0000313" key="2">
    <source>
        <dbReference type="EMBL" id="RBA17648.1"/>
    </source>
</evidence>
<gene>
    <name evidence="2" type="ORF">FPRO05_11363</name>
</gene>
<feature type="region of interest" description="Disordered" evidence="1">
    <location>
        <begin position="365"/>
        <end position="393"/>
    </location>
</feature>
<dbReference type="InterPro" id="IPR036426">
    <property type="entry name" value="Bulb-type_lectin_dom_sf"/>
</dbReference>
<dbReference type="SUPFAM" id="SSF51110">
    <property type="entry name" value="alpha-D-mannose-specific plant lectins"/>
    <property type="match status" value="1"/>
</dbReference>
<organism evidence="2 3">
    <name type="scientific">Gibberella intermedia</name>
    <name type="common">Bulb rot disease fungus</name>
    <name type="synonym">Fusarium proliferatum</name>
    <dbReference type="NCBI Taxonomy" id="948311"/>
    <lineage>
        <taxon>Eukaryota</taxon>
        <taxon>Fungi</taxon>
        <taxon>Dikarya</taxon>
        <taxon>Ascomycota</taxon>
        <taxon>Pezizomycotina</taxon>
        <taxon>Sordariomycetes</taxon>
        <taxon>Hypocreomycetidae</taxon>
        <taxon>Hypocreales</taxon>
        <taxon>Nectriaceae</taxon>
        <taxon>Fusarium</taxon>
        <taxon>Fusarium fujikuroi species complex</taxon>
    </lineage>
</organism>
<evidence type="ECO:0000256" key="1">
    <source>
        <dbReference type="SAM" id="MobiDB-lite"/>
    </source>
</evidence>
<dbReference type="Proteomes" id="UP000251714">
    <property type="component" value="Unassembled WGS sequence"/>
</dbReference>
<reference evidence="2 3" key="1">
    <citation type="submission" date="2017-12" db="EMBL/GenBank/DDBJ databases">
        <title>Genome sequence of the mycotoxigenic crop pathogen Fusarium proliferatum, strain ITEM 2341 from Date Palm.</title>
        <authorList>
            <person name="Almiman B.F."/>
            <person name="Shittu T.A."/>
            <person name="Muthumeenakshi S."/>
            <person name="Baroncelli R."/>
            <person name="Sreenivasaprasada S."/>
        </authorList>
    </citation>
    <scope>NUCLEOTIDE SEQUENCE [LARGE SCALE GENOMIC DNA]</scope>
    <source>
        <strain evidence="2 3">ITEM 2341</strain>
    </source>
</reference>
<evidence type="ECO:0008006" key="4">
    <source>
        <dbReference type="Google" id="ProtNLM"/>
    </source>
</evidence>